<keyword evidence="1" id="KW-0732">Signal</keyword>
<evidence type="ECO:0000256" key="1">
    <source>
        <dbReference type="SAM" id="SignalP"/>
    </source>
</evidence>
<dbReference type="InterPro" id="IPR051702">
    <property type="entry name" value="SH3_domain_YSC84-like"/>
</dbReference>
<dbReference type="InterPro" id="IPR007461">
    <property type="entry name" value="Ysc84_actin-binding"/>
</dbReference>
<dbReference type="PANTHER" id="PTHR15629">
    <property type="entry name" value="SH3YL1 PROTEIN"/>
    <property type="match status" value="1"/>
</dbReference>
<accession>A0A317F8X0</accession>
<reference evidence="4" key="1">
    <citation type="submission" date="2018-05" db="EMBL/GenBank/DDBJ databases">
        <authorList>
            <person name="Du Z."/>
            <person name="Wang X."/>
        </authorList>
    </citation>
    <scope>NUCLEOTIDE SEQUENCE [LARGE SCALE GENOMIC DNA]</scope>
    <source>
        <strain evidence="4">CQN31</strain>
    </source>
</reference>
<keyword evidence="4" id="KW-1185">Reference proteome</keyword>
<protein>
    <recommendedName>
        <fullName evidence="2">Ysc84 actin-binding domain-containing protein</fullName>
    </recommendedName>
</protein>
<proteinExistence type="predicted"/>
<feature type="domain" description="Ysc84 actin-binding" evidence="2">
    <location>
        <begin position="105"/>
        <end position="226"/>
    </location>
</feature>
<evidence type="ECO:0000313" key="4">
    <source>
        <dbReference type="Proteomes" id="UP000245765"/>
    </source>
</evidence>
<sequence>MSCRRPLMFRGIFLAVLLLAAGPAAAQQEQQALVDRAALAVQEVMTSGDRPQDAQDFLRRARAALVCPRIFRAGFIIGGEGGTCALLGRDGGGSWSSPAFYQMTSGSVGLQAGIQDMTLVLMVMSDRGLQALMNSQFKVGAEASIAFATLGGAVQGATTAAAGADIVAVARARGLFAGMSLQGSLLTYLPDYARAYYGKDASARQIVLQMEAHNPGADPLRAMLMRYGTPQ</sequence>
<dbReference type="PANTHER" id="PTHR15629:SF2">
    <property type="entry name" value="SH3 DOMAIN-CONTAINING YSC84-LIKE PROTEIN 1"/>
    <property type="match status" value="1"/>
</dbReference>
<gene>
    <name evidence="3" type="ORF">DFH01_18085</name>
</gene>
<feature type="signal peptide" evidence="1">
    <location>
        <begin position="1"/>
        <end position="26"/>
    </location>
</feature>
<name>A0A317F8X0_9PROT</name>
<comment type="caution">
    <text evidence="3">The sequence shown here is derived from an EMBL/GenBank/DDBJ whole genome shotgun (WGS) entry which is preliminary data.</text>
</comment>
<dbReference type="GO" id="GO:0035091">
    <property type="term" value="F:phosphatidylinositol binding"/>
    <property type="evidence" value="ECO:0007669"/>
    <property type="project" value="TreeGrafter"/>
</dbReference>
<dbReference type="Pfam" id="PF04366">
    <property type="entry name" value="Ysc84"/>
    <property type="match status" value="1"/>
</dbReference>
<dbReference type="Proteomes" id="UP000245765">
    <property type="component" value="Unassembled WGS sequence"/>
</dbReference>
<evidence type="ECO:0000313" key="3">
    <source>
        <dbReference type="EMBL" id="PWS35514.1"/>
    </source>
</evidence>
<organism evidence="3 4">
    <name type="scientific">Falsiroseomonas bella</name>
    <dbReference type="NCBI Taxonomy" id="2184016"/>
    <lineage>
        <taxon>Bacteria</taxon>
        <taxon>Pseudomonadati</taxon>
        <taxon>Pseudomonadota</taxon>
        <taxon>Alphaproteobacteria</taxon>
        <taxon>Acetobacterales</taxon>
        <taxon>Roseomonadaceae</taxon>
        <taxon>Falsiroseomonas</taxon>
    </lineage>
</organism>
<dbReference type="OrthoDB" id="9782434at2"/>
<feature type="chain" id="PRO_5016272400" description="Ysc84 actin-binding domain-containing protein" evidence="1">
    <location>
        <begin position="27"/>
        <end position="231"/>
    </location>
</feature>
<evidence type="ECO:0000259" key="2">
    <source>
        <dbReference type="Pfam" id="PF04366"/>
    </source>
</evidence>
<dbReference type="EMBL" id="QGNA01000004">
    <property type="protein sequence ID" value="PWS35514.1"/>
    <property type="molecule type" value="Genomic_DNA"/>
</dbReference>
<dbReference type="AlphaFoldDB" id="A0A317F8X0"/>
<dbReference type="CDD" id="cd11524">
    <property type="entry name" value="SYLF"/>
    <property type="match status" value="1"/>
</dbReference>